<evidence type="ECO:0000313" key="1">
    <source>
        <dbReference type="Proteomes" id="UP000095283"/>
    </source>
</evidence>
<proteinExistence type="predicted"/>
<dbReference type="AlphaFoldDB" id="A0A1I7WHB3"/>
<name>A0A1I7WHB3_HETBA</name>
<sequence>MQAEPQTPIGRGKCALRCPSLSLTLIHATLLNYTAISRVSTCLFNFIRLYLIQLLFPLKSSRHSELSASGQLLKLTLNQFNSNSQISNIFYTSVLNVYLLASLAISVFTLDEFVNPRTLAVLYRAVKRRSGLDGSVRKEKEDRVVFVVSEATTEGMPIVAHMNWRA</sequence>
<accession>A0A1I7WHB3</accession>
<dbReference type="Proteomes" id="UP000095283">
    <property type="component" value="Unplaced"/>
</dbReference>
<dbReference type="WBParaSite" id="Hba_04384">
    <property type="protein sequence ID" value="Hba_04384"/>
    <property type="gene ID" value="Hba_04384"/>
</dbReference>
<organism evidence="1 2">
    <name type="scientific">Heterorhabditis bacteriophora</name>
    <name type="common">Entomopathogenic nematode worm</name>
    <dbReference type="NCBI Taxonomy" id="37862"/>
    <lineage>
        <taxon>Eukaryota</taxon>
        <taxon>Metazoa</taxon>
        <taxon>Ecdysozoa</taxon>
        <taxon>Nematoda</taxon>
        <taxon>Chromadorea</taxon>
        <taxon>Rhabditida</taxon>
        <taxon>Rhabditina</taxon>
        <taxon>Rhabditomorpha</taxon>
        <taxon>Strongyloidea</taxon>
        <taxon>Heterorhabditidae</taxon>
        <taxon>Heterorhabditis</taxon>
    </lineage>
</organism>
<evidence type="ECO:0000313" key="2">
    <source>
        <dbReference type="WBParaSite" id="Hba_04384"/>
    </source>
</evidence>
<reference evidence="2" key="1">
    <citation type="submission" date="2016-11" db="UniProtKB">
        <authorList>
            <consortium name="WormBaseParasite"/>
        </authorList>
    </citation>
    <scope>IDENTIFICATION</scope>
</reference>
<protein>
    <submittedName>
        <fullName evidence="2">Transmembrane protein</fullName>
    </submittedName>
</protein>
<keyword evidence="1" id="KW-1185">Reference proteome</keyword>